<dbReference type="AlphaFoldDB" id="A0A5J9UTG0"/>
<sequence>MKDSERLELLKEIGGTHVYEDRRQKSLKIMRETANSKRQIDLVSNYLEERHRELDEGKEELMKYQQLDKQRRPIEYILLDHELNEASNELASMDDKRIQISERISKADNEMLESHEKIKSSDKEIKRLSKIINDINTQKEDAEKKRTEALKAIYQTELDLGGIKDIILSEKKAKDEAVWNLQNVTKDIEELKTELAKVSESYQSKLKEEEKIANSIMYHQKQQSTLYQKQGRAIQFANKAARDMWLQNEIEGLETLLSSNRKQYVRYLLKPCQECLVQEEIRTLTDGMKNLMVYIDSQKDESGKLEATLTKIHKDYNDRCKQRDMLQEGQKSLWKEESDMKTEIDGLVEDLVKAQKSLDRAMPGDIRRGLNSARSIIMDYCITGVCGPILELVDCDEMFFTVVEVTAANSLFHVVVDNDDTAMKIIKKLTQEEGGRVTFIPLNRVKVPDISYPKSSDVVPLLKKLKYDANHHLALEQVFGRTVICPDLVTAANVARSNGLDCITLDGDQVTKNGGMTGGFYDHRRSKLKFMKIIKDNQHINAERDHEKSELEQCSIDIINAMKRKGSHEKALEKRKKSLGSIHDEIEKIESSITMKKDEMGTELIDELTIEERDHLSQLNPEIIKLSENFLLCKESRIKLETRKEELETNLSINFIRHQKELEAIILSADSSTLPMEAESKKEELESYNRNVDALTSLLKGYVHDISTSNRRIKKLNREKEREKASEARSAWEVQDGTEDLKQLMDSRRVYINKQEECMKMIKDLGLLPADAFEVYKGKNKKELQKMLYDCNEQLKQFGHVKRKALDLYVNFSEQREELKRRRLELDAGDQKIKELVSLLDQRKDESIEQTFKGVARNFREVFSKLVHGGHGYLVMAKKKDDDVGDGENNEDETREQDLQGRVEKSTVFRTSGIIVVRAVSCTIFPEPNKRLLMLQVSFTSNEETQSMKQLSGGQKTMVALALIFAIQKCDSAPFYLFDEIDAALDPQY</sequence>
<evidence type="ECO:0000313" key="6">
    <source>
        <dbReference type="Proteomes" id="UP000324897"/>
    </source>
</evidence>
<dbReference type="OrthoDB" id="431497at2759"/>
<dbReference type="PANTHER" id="PTHR43977">
    <property type="entry name" value="STRUCTURAL MAINTENANCE OF CHROMOSOMES PROTEIN 3"/>
    <property type="match status" value="1"/>
</dbReference>
<feature type="coiled-coil region" evidence="2">
    <location>
        <begin position="47"/>
        <end position="208"/>
    </location>
</feature>
<feature type="domain" description="SMC hinge" evidence="4">
    <location>
        <begin position="383"/>
        <end position="495"/>
    </location>
</feature>
<dbReference type="Gramene" id="TVU26561">
    <property type="protein sequence ID" value="TVU26561"/>
    <property type="gene ID" value="EJB05_29114"/>
</dbReference>
<name>A0A5J9UTG0_9POAL</name>
<dbReference type="Proteomes" id="UP000324897">
    <property type="component" value="Chromosome 2"/>
</dbReference>
<dbReference type="SUPFAM" id="SSF75553">
    <property type="entry name" value="Smc hinge domain"/>
    <property type="match status" value="1"/>
</dbReference>
<feature type="region of interest" description="Disordered" evidence="3">
    <location>
        <begin position="880"/>
        <end position="900"/>
    </location>
</feature>
<dbReference type="EMBL" id="RWGY01000013">
    <property type="protein sequence ID" value="TVU26561.1"/>
    <property type="molecule type" value="Genomic_DNA"/>
</dbReference>
<dbReference type="GO" id="GO:0005694">
    <property type="term" value="C:chromosome"/>
    <property type="evidence" value="ECO:0007669"/>
    <property type="project" value="InterPro"/>
</dbReference>
<evidence type="ECO:0000256" key="1">
    <source>
        <dbReference type="ARBA" id="ARBA00023054"/>
    </source>
</evidence>
<dbReference type="GO" id="GO:0051321">
    <property type="term" value="P:meiotic cell cycle"/>
    <property type="evidence" value="ECO:0007669"/>
    <property type="project" value="UniProtKB-KW"/>
</dbReference>
<dbReference type="InterPro" id="IPR003395">
    <property type="entry name" value="RecF/RecN/SMC_N"/>
</dbReference>
<dbReference type="Pfam" id="PF06470">
    <property type="entry name" value="SMC_hinge"/>
    <property type="match status" value="1"/>
</dbReference>
<dbReference type="Gene3D" id="3.40.50.300">
    <property type="entry name" value="P-loop containing nucleotide triphosphate hydrolases"/>
    <property type="match status" value="1"/>
</dbReference>
<protein>
    <recommendedName>
        <fullName evidence="4">SMC hinge domain-containing protein</fullName>
    </recommendedName>
</protein>
<dbReference type="SMART" id="SM00968">
    <property type="entry name" value="SMC_hinge"/>
    <property type="match status" value="1"/>
</dbReference>
<evidence type="ECO:0000256" key="2">
    <source>
        <dbReference type="SAM" id="Coils"/>
    </source>
</evidence>
<comment type="caution">
    <text evidence="5">The sequence shown here is derived from an EMBL/GenBank/DDBJ whole genome shotgun (WGS) entry which is preliminary data.</text>
</comment>
<feature type="compositionally biased region" description="Acidic residues" evidence="3">
    <location>
        <begin position="883"/>
        <end position="895"/>
    </location>
</feature>
<dbReference type="Gene3D" id="1.20.1060.20">
    <property type="match status" value="1"/>
</dbReference>
<evidence type="ECO:0000256" key="3">
    <source>
        <dbReference type="SAM" id="MobiDB-lite"/>
    </source>
</evidence>
<dbReference type="Pfam" id="PF02463">
    <property type="entry name" value="SMC_N"/>
    <property type="match status" value="1"/>
</dbReference>
<dbReference type="SUPFAM" id="SSF52540">
    <property type="entry name" value="P-loop containing nucleoside triphosphate hydrolases"/>
    <property type="match status" value="1"/>
</dbReference>
<evidence type="ECO:0000259" key="4">
    <source>
        <dbReference type="SMART" id="SM00968"/>
    </source>
</evidence>
<dbReference type="InterPro" id="IPR036277">
    <property type="entry name" value="SMC_hinge_sf"/>
</dbReference>
<gene>
    <name evidence="5" type="ORF">EJB05_29114</name>
</gene>
<proteinExistence type="predicted"/>
<dbReference type="InterPro" id="IPR010935">
    <property type="entry name" value="SMC_hinge"/>
</dbReference>
<dbReference type="GO" id="GO:0005524">
    <property type="term" value="F:ATP binding"/>
    <property type="evidence" value="ECO:0007669"/>
    <property type="project" value="InterPro"/>
</dbReference>
<organism evidence="5 6">
    <name type="scientific">Eragrostis curvula</name>
    <name type="common">weeping love grass</name>
    <dbReference type="NCBI Taxonomy" id="38414"/>
    <lineage>
        <taxon>Eukaryota</taxon>
        <taxon>Viridiplantae</taxon>
        <taxon>Streptophyta</taxon>
        <taxon>Embryophyta</taxon>
        <taxon>Tracheophyta</taxon>
        <taxon>Spermatophyta</taxon>
        <taxon>Magnoliopsida</taxon>
        <taxon>Liliopsida</taxon>
        <taxon>Poales</taxon>
        <taxon>Poaceae</taxon>
        <taxon>PACMAD clade</taxon>
        <taxon>Chloridoideae</taxon>
        <taxon>Eragrostideae</taxon>
        <taxon>Eragrostidinae</taxon>
        <taxon>Eragrostis</taxon>
    </lineage>
</organism>
<feature type="coiled-coil region" evidence="2">
    <location>
        <begin position="678"/>
        <end position="726"/>
    </location>
</feature>
<dbReference type="Gene3D" id="3.30.70.1620">
    <property type="match status" value="1"/>
</dbReference>
<accession>A0A5J9UTG0</accession>
<keyword evidence="1 2" id="KW-0175">Coiled coil</keyword>
<dbReference type="InterPro" id="IPR027417">
    <property type="entry name" value="P-loop_NTPase"/>
</dbReference>
<keyword evidence="6" id="KW-1185">Reference proteome</keyword>
<dbReference type="GO" id="GO:0051276">
    <property type="term" value="P:chromosome organization"/>
    <property type="evidence" value="ECO:0007669"/>
    <property type="project" value="InterPro"/>
</dbReference>
<reference evidence="5 6" key="1">
    <citation type="journal article" date="2019" name="Sci. Rep.">
        <title>A high-quality genome of Eragrostis curvula grass provides insights into Poaceae evolution and supports new strategies to enhance forage quality.</title>
        <authorList>
            <person name="Carballo J."/>
            <person name="Santos B.A.C.M."/>
            <person name="Zappacosta D."/>
            <person name="Garbus I."/>
            <person name="Selva J.P."/>
            <person name="Gallo C.A."/>
            <person name="Diaz A."/>
            <person name="Albertini E."/>
            <person name="Caccamo M."/>
            <person name="Echenique V."/>
        </authorList>
    </citation>
    <scope>NUCLEOTIDE SEQUENCE [LARGE SCALE GENOMIC DNA]</scope>
    <source>
        <strain evidence="6">cv. Victoria</strain>
        <tissue evidence="5">Leaf</tissue>
    </source>
</reference>
<evidence type="ECO:0000313" key="5">
    <source>
        <dbReference type="EMBL" id="TVU26561.1"/>
    </source>
</evidence>